<reference evidence="1 2" key="1">
    <citation type="submission" date="2019-08" db="EMBL/GenBank/DDBJ databases">
        <title>Draft genome sequences of two oriental melons (Cucumis melo L. var makuwa).</title>
        <authorList>
            <person name="Kwon S.-Y."/>
        </authorList>
    </citation>
    <scope>NUCLEOTIDE SEQUENCE [LARGE SCALE GENOMIC DNA]</scope>
    <source>
        <strain evidence="2">cv. SW 3</strain>
        <tissue evidence="1">Leaf</tissue>
    </source>
</reference>
<sequence length="145" mass="16676">MVVTSCMPLHLHNGEQLPTNGQRHTIKRSDVGFRSNSEEIRFGHLDDNNNFTGTRVWKIDWLLQKLSRNAGKVRNSVLHKARMIAFLKSMDNRCWKPVLTGWESPSIKDAAGKTTLKPEITWTKEEDEESLENWRSLNALFNGVD</sequence>
<protein>
    <submittedName>
        <fullName evidence="1">Gag-pol polyprotein</fullName>
    </submittedName>
</protein>
<proteinExistence type="predicted"/>
<evidence type="ECO:0000313" key="2">
    <source>
        <dbReference type="Proteomes" id="UP000321393"/>
    </source>
</evidence>
<comment type="caution">
    <text evidence="1">The sequence shown here is derived from an EMBL/GenBank/DDBJ whole genome shotgun (WGS) entry which is preliminary data.</text>
</comment>
<dbReference type="AlphaFoldDB" id="A0A5A7TDV3"/>
<name>A0A5A7TDV3_CUCMM</name>
<organism evidence="1 2">
    <name type="scientific">Cucumis melo var. makuwa</name>
    <name type="common">Oriental melon</name>
    <dbReference type="NCBI Taxonomy" id="1194695"/>
    <lineage>
        <taxon>Eukaryota</taxon>
        <taxon>Viridiplantae</taxon>
        <taxon>Streptophyta</taxon>
        <taxon>Embryophyta</taxon>
        <taxon>Tracheophyta</taxon>
        <taxon>Spermatophyta</taxon>
        <taxon>Magnoliopsida</taxon>
        <taxon>eudicotyledons</taxon>
        <taxon>Gunneridae</taxon>
        <taxon>Pentapetalae</taxon>
        <taxon>rosids</taxon>
        <taxon>fabids</taxon>
        <taxon>Cucurbitales</taxon>
        <taxon>Cucurbitaceae</taxon>
        <taxon>Benincaseae</taxon>
        <taxon>Cucumis</taxon>
    </lineage>
</organism>
<evidence type="ECO:0000313" key="1">
    <source>
        <dbReference type="EMBL" id="KAA0041582.1"/>
    </source>
</evidence>
<gene>
    <name evidence="1" type="ORF">E6C27_scaffold93G00470</name>
</gene>
<dbReference type="EMBL" id="SSTE01016484">
    <property type="protein sequence ID" value="KAA0041582.1"/>
    <property type="molecule type" value="Genomic_DNA"/>
</dbReference>
<accession>A0A5A7TDV3</accession>
<dbReference type="Proteomes" id="UP000321393">
    <property type="component" value="Unassembled WGS sequence"/>
</dbReference>